<sequence>MIVLNLLLSFAIKEHNLELIDDIYKECIIRFKEDLGNNNAFLGINNSNIPDYYPEYVLRYSLDTTMIIDSPPYSININSHLHFSIFSNDYMSIALTTHKPTITFMIPYIKFVNYPQNYNRIWEICFPKFSQFIKTINRDIYKTWNGEALINSTGVQKIAKEEHGNINPGYVDEPKRKTCQTKSQVNSSSPKVSNLTTPLSSNSFMQQELRPQTNSFTTL</sequence>
<gene>
    <name evidence="1" type="ORF">RCL2_001073300</name>
</gene>
<organism evidence="1 2">
    <name type="scientific">Rhizophagus clarus</name>
    <dbReference type="NCBI Taxonomy" id="94130"/>
    <lineage>
        <taxon>Eukaryota</taxon>
        <taxon>Fungi</taxon>
        <taxon>Fungi incertae sedis</taxon>
        <taxon>Mucoromycota</taxon>
        <taxon>Glomeromycotina</taxon>
        <taxon>Glomeromycetes</taxon>
        <taxon>Glomerales</taxon>
        <taxon>Glomeraceae</taxon>
        <taxon>Rhizophagus</taxon>
    </lineage>
</organism>
<evidence type="ECO:0000313" key="1">
    <source>
        <dbReference type="EMBL" id="GES83578.1"/>
    </source>
</evidence>
<dbReference type="EMBL" id="BLAL01000071">
    <property type="protein sequence ID" value="GES83578.1"/>
    <property type="molecule type" value="Genomic_DNA"/>
</dbReference>
<dbReference type="OrthoDB" id="2426767at2759"/>
<comment type="caution">
    <text evidence="1">The sequence shown here is derived from an EMBL/GenBank/DDBJ whole genome shotgun (WGS) entry which is preliminary data.</text>
</comment>
<name>A0A8H3LDB7_9GLOM</name>
<protein>
    <submittedName>
        <fullName evidence="1">Uncharacterized protein</fullName>
    </submittedName>
</protein>
<evidence type="ECO:0000313" key="2">
    <source>
        <dbReference type="Proteomes" id="UP000615446"/>
    </source>
</evidence>
<accession>A0A8H3LDB7</accession>
<dbReference type="AlphaFoldDB" id="A0A8H3LDB7"/>
<reference evidence="1" key="1">
    <citation type="submission" date="2019-10" db="EMBL/GenBank/DDBJ databases">
        <title>Conservation and host-specific expression of non-tandemly repeated heterogenous ribosome RNA gene in arbuscular mycorrhizal fungi.</title>
        <authorList>
            <person name="Maeda T."/>
            <person name="Kobayashi Y."/>
            <person name="Nakagawa T."/>
            <person name="Ezawa T."/>
            <person name="Yamaguchi K."/>
            <person name="Bino T."/>
            <person name="Nishimoto Y."/>
            <person name="Shigenobu S."/>
            <person name="Kawaguchi M."/>
        </authorList>
    </citation>
    <scope>NUCLEOTIDE SEQUENCE</scope>
    <source>
        <strain evidence="1">HR1</strain>
    </source>
</reference>
<dbReference type="Proteomes" id="UP000615446">
    <property type="component" value="Unassembled WGS sequence"/>
</dbReference>
<proteinExistence type="predicted"/>